<dbReference type="PIRSF" id="PIRSF000497">
    <property type="entry name" value="MAT"/>
    <property type="match status" value="1"/>
</dbReference>
<feature type="region of interest" description="Flexible loop" evidence="10">
    <location>
        <begin position="99"/>
        <end position="109"/>
    </location>
</feature>
<feature type="binding site" description="in other chain" evidence="10">
    <location>
        <position position="99"/>
    </location>
    <ligand>
        <name>L-methionine</name>
        <dbReference type="ChEBI" id="CHEBI:57844"/>
        <note>ligand shared between two neighboring subunits</note>
    </ligand>
</feature>
<dbReference type="NCBIfam" id="TIGR01034">
    <property type="entry name" value="metK"/>
    <property type="match status" value="1"/>
</dbReference>
<evidence type="ECO:0000313" key="17">
    <source>
        <dbReference type="Proteomes" id="UP001224083"/>
    </source>
</evidence>
<feature type="binding site" evidence="10">
    <location>
        <position position="239"/>
    </location>
    <ligand>
        <name>L-methionine</name>
        <dbReference type="ChEBI" id="CHEBI:57844"/>
        <note>ligand shared between two neighboring subunits</note>
    </ligand>
</feature>
<dbReference type="EC" id="2.5.1.6" evidence="10"/>
<dbReference type="PANTHER" id="PTHR11964">
    <property type="entry name" value="S-ADENOSYLMETHIONINE SYNTHETASE"/>
    <property type="match status" value="1"/>
</dbReference>
<comment type="pathway">
    <text evidence="1 10">Amino-acid biosynthesis; S-adenosyl-L-methionine biosynthesis; S-adenosyl-L-methionine from L-methionine: step 1/1.</text>
</comment>
<comment type="subunit">
    <text evidence="10">Homotetramer; dimer of dimers.</text>
</comment>
<evidence type="ECO:0000259" key="14">
    <source>
        <dbReference type="Pfam" id="PF02772"/>
    </source>
</evidence>
<evidence type="ECO:0000256" key="11">
    <source>
        <dbReference type="RuleBase" id="RU000542"/>
    </source>
</evidence>
<dbReference type="Pfam" id="PF00438">
    <property type="entry name" value="S-AdoMet_synt_N"/>
    <property type="match status" value="1"/>
</dbReference>
<dbReference type="HAMAP" id="MF_00086">
    <property type="entry name" value="S_AdoMet_synth1"/>
    <property type="match status" value="1"/>
</dbReference>
<dbReference type="GO" id="GO:0004478">
    <property type="term" value="F:methionine adenosyltransferase activity"/>
    <property type="evidence" value="ECO:0007669"/>
    <property type="project" value="UniProtKB-EC"/>
</dbReference>
<evidence type="ECO:0000256" key="7">
    <source>
        <dbReference type="ARBA" id="ARBA00022840"/>
    </source>
</evidence>
<feature type="binding site" description="in other chain" evidence="10">
    <location>
        <position position="15"/>
    </location>
    <ligand>
        <name>ATP</name>
        <dbReference type="ChEBI" id="CHEBI:30616"/>
        <note>ligand shared between two neighboring subunits</note>
    </ligand>
</feature>
<evidence type="ECO:0000256" key="8">
    <source>
        <dbReference type="ARBA" id="ARBA00022842"/>
    </source>
</evidence>
<keyword evidence="3 10" id="KW-0554">One-carbon metabolism</keyword>
<keyword evidence="7 10" id="KW-0067">ATP-binding</keyword>
<dbReference type="InterPro" id="IPR002133">
    <property type="entry name" value="S-AdoMet_synthetase"/>
</dbReference>
<keyword evidence="4 10" id="KW-0808">Transferase</keyword>
<feature type="binding site" evidence="10">
    <location>
        <position position="262"/>
    </location>
    <ligand>
        <name>ATP</name>
        <dbReference type="ChEBI" id="CHEBI:30616"/>
        <note>ligand shared between two neighboring subunits</note>
    </ligand>
</feature>
<dbReference type="Proteomes" id="UP001224083">
    <property type="component" value="Unassembled WGS sequence"/>
</dbReference>
<dbReference type="Pfam" id="PF02772">
    <property type="entry name" value="S-AdoMet_synt_M"/>
    <property type="match status" value="1"/>
</dbReference>
<keyword evidence="8 10" id="KW-0460">Magnesium</keyword>
<gene>
    <name evidence="10 16" type="primary">metK</name>
    <name evidence="16" type="ORF">O7M46_01535</name>
</gene>
<feature type="binding site" description="in other chain" evidence="10">
    <location>
        <begin position="245"/>
        <end position="246"/>
    </location>
    <ligand>
        <name>ATP</name>
        <dbReference type="ChEBI" id="CHEBI:30616"/>
        <note>ligand shared between two neighboring subunits</note>
    </ligand>
</feature>
<evidence type="ECO:0000256" key="12">
    <source>
        <dbReference type="RuleBase" id="RU004462"/>
    </source>
</evidence>
<evidence type="ECO:0000256" key="1">
    <source>
        <dbReference type="ARBA" id="ARBA00005224"/>
    </source>
</evidence>
<feature type="binding site" evidence="10">
    <location>
        <position position="266"/>
    </location>
    <ligand>
        <name>ATP</name>
        <dbReference type="ChEBI" id="CHEBI:30616"/>
        <note>ligand shared between two neighboring subunits</note>
    </ligand>
</feature>
<dbReference type="Gene3D" id="3.30.300.10">
    <property type="match status" value="3"/>
</dbReference>
<comment type="similarity">
    <text evidence="2 10 12">Belongs to the AdoMet synthase family.</text>
</comment>
<evidence type="ECO:0000259" key="15">
    <source>
        <dbReference type="Pfam" id="PF02773"/>
    </source>
</evidence>
<feature type="binding site" description="in other chain" evidence="10">
    <location>
        <position position="270"/>
    </location>
    <ligand>
        <name>L-methionine</name>
        <dbReference type="ChEBI" id="CHEBI:57844"/>
        <note>ligand shared between two neighboring subunits</note>
    </ligand>
</feature>
<evidence type="ECO:0000256" key="3">
    <source>
        <dbReference type="ARBA" id="ARBA00022563"/>
    </source>
</evidence>
<dbReference type="InterPro" id="IPR022636">
    <property type="entry name" value="S-AdoMet_synthetase_sfam"/>
</dbReference>
<evidence type="ECO:0000256" key="4">
    <source>
        <dbReference type="ARBA" id="ARBA00022679"/>
    </source>
</evidence>
<dbReference type="PROSITE" id="PS00376">
    <property type="entry name" value="ADOMET_SYNTHASE_1"/>
    <property type="match status" value="1"/>
</dbReference>
<keyword evidence="9 10" id="KW-0630">Potassium</keyword>
<feature type="domain" description="S-adenosylmethionine synthetase N-terminal" evidence="13">
    <location>
        <begin position="4"/>
        <end position="100"/>
    </location>
</feature>
<dbReference type="InterPro" id="IPR022628">
    <property type="entry name" value="S-AdoMet_synt_N"/>
</dbReference>
<dbReference type="PROSITE" id="PS00377">
    <property type="entry name" value="ADOMET_SYNTHASE_2"/>
    <property type="match status" value="1"/>
</dbReference>
<feature type="binding site" description="in other chain" evidence="10">
    <location>
        <position position="56"/>
    </location>
    <ligand>
        <name>L-methionine</name>
        <dbReference type="ChEBI" id="CHEBI:57844"/>
        <note>ligand shared between two neighboring subunits</note>
    </ligand>
</feature>
<protein>
    <recommendedName>
        <fullName evidence="10">S-adenosylmethionine synthase</fullName>
        <shortName evidence="10">AdoMet synthase</shortName>
        <ecNumber evidence="10">2.5.1.6</ecNumber>
    </recommendedName>
    <alternativeName>
        <fullName evidence="10">MAT</fullName>
    </alternativeName>
    <alternativeName>
        <fullName evidence="10">Methionine adenosyltransferase</fullName>
    </alternativeName>
</protein>
<comment type="caution">
    <text evidence="16">The sequence shown here is derived from an EMBL/GenBank/DDBJ whole genome shotgun (WGS) entry which is preliminary data.</text>
</comment>
<evidence type="ECO:0000259" key="13">
    <source>
        <dbReference type="Pfam" id="PF00438"/>
    </source>
</evidence>
<accession>A0ABT9KC96</accession>
<dbReference type="InterPro" id="IPR022629">
    <property type="entry name" value="S-AdoMet_synt_central"/>
</dbReference>
<feature type="binding site" evidence="10">
    <location>
        <position position="17"/>
    </location>
    <ligand>
        <name>Mg(2+)</name>
        <dbReference type="ChEBI" id="CHEBI:18420"/>
    </ligand>
</feature>
<evidence type="ECO:0000313" key="16">
    <source>
        <dbReference type="EMBL" id="MDP9499635.1"/>
    </source>
</evidence>
<dbReference type="InterPro" id="IPR022631">
    <property type="entry name" value="ADOMET_SYNTHASE_CS"/>
</dbReference>
<dbReference type="EMBL" id="JAQAHH010000002">
    <property type="protein sequence ID" value="MDP9499635.1"/>
    <property type="molecule type" value="Genomic_DNA"/>
</dbReference>
<feature type="binding site" evidence="10">
    <location>
        <position position="239"/>
    </location>
    <ligand>
        <name>ATP</name>
        <dbReference type="ChEBI" id="CHEBI:30616"/>
        <note>ligand shared between two neighboring subunits</note>
    </ligand>
</feature>
<feature type="domain" description="S-adenosylmethionine synthetase C-terminal" evidence="15">
    <location>
        <begin position="233"/>
        <end position="370"/>
    </location>
</feature>
<comment type="cofactor">
    <cofactor evidence="10">
        <name>K(+)</name>
        <dbReference type="ChEBI" id="CHEBI:29103"/>
    </cofactor>
    <text evidence="10">Binds 1 potassium ion per subunit.</text>
</comment>
<dbReference type="SUPFAM" id="SSF55973">
    <property type="entry name" value="S-adenosylmethionine synthetase"/>
    <property type="match status" value="3"/>
</dbReference>
<feature type="binding site" evidence="10">
    <location>
        <position position="43"/>
    </location>
    <ligand>
        <name>K(+)</name>
        <dbReference type="ChEBI" id="CHEBI:29103"/>
    </ligand>
</feature>
<keyword evidence="17" id="KW-1185">Reference proteome</keyword>
<dbReference type="CDD" id="cd18079">
    <property type="entry name" value="S-AdoMet_synt"/>
    <property type="match status" value="1"/>
</dbReference>
<evidence type="ECO:0000256" key="5">
    <source>
        <dbReference type="ARBA" id="ARBA00022723"/>
    </source>
</evidence>
<comment type="function">
    <text evidence="10">Catalyzes the formation of S-adenosylmethionine (AdoMet) from methionine and ATP. The overall synthetic reaction is composed of two sequential steps, AdoMet formation and the subsequent tripolyphosphate hydrolysis which occurs prior to release of AdoMet from the enzyme.</text>
</comment>
<name>A0ABT9KC96_9PAST</name>
<evidence type="ECO:0000256" key="2">
    <source>
        <dbReference type="ARBA" id="ARBA00009685"/>
    </source>
</evidence>
<feature type="binding site" description="in other chain" evidence="10">
    <location>
        <begin position="164"/>
        <end position="166"/>
    </location>
    <ligand>
        <name>ATP</name>
        <dbReference type="ChEBI" id="CHEBI:30616"/>
        <note>ligand shared between two neighboring subunits</note>
    </ligand>
</feature>
<evidence type="ECO:0000256" key="9">
    <source>
        <dbReference type="ARBA" id="ARBA00022958"/>
    </source>
</evidence>
<proteinExistence type="inferred from homology"/>
<evidence type="ECO:0000256" key="6">
    <source>
        <dbReference type="ARBA" id="ARBA00022741"/>
    </source>
</evidence>
<dbReference type="InterPro" id="IPR022630">
    <property type="entry name" value="S-AdoMet_synt_C"/>
</dbReference>
<feature type="domain" description="S-adenosylmethionine synthetase central" evidence="14">
    <location>
        <begin position="114"/>
        <end position="231"/>
    </location>
</feature>
<keyword evidence="5 10" id="KW-0479">Metal-binding</keyword>
<organism evidence="16 17">
    <name type="scientific">Bisgaard Taxon 45</name>
    <dbReference type="NCBI Taxonomy" id="304289"/>
    <lineage>
        <taxon>Bacteria</taxon>
        <taxon>Pseudomonadati</taxon>
        <taxon>Pseudomonadota</taxon>
        <taxon>Gammaproteobacteria</taxon>
        <taxon>Pasteurellales</taxon>
        <taxon>Pasteurellaceae</taxon>
    </lineage>
</organism>
<comment type="subcellular location">
    <subcellularLocation>
        <location evidence="10 11">Cytoplasm</location>
    </subcellularLocation>
</comment>
<feature type="binding site" description="in other chain" evidence="10">
    <location>
        <begin position="230"/>
        <end position="231"/>
    </location>
    <ligand>
        <name>ATP</name>
        <dbReference type="ChEBI" id="CHEBI:30616"/>
        <note>ligand shared between two neighboring subunits</note>
    </ligand>
</feature>
<comment type="cofactor">
    <cofactor evidence="10">
        <name>Mg(2+)</name>
        <dbReference type="ChEBI" id="CHEBI:18420"/>
    </cofactor>
    <text evidence="10">Binds 2 divalent ions per subunit.</text>
</comment>
<evidence type="ECO:0000256" key="10">
    <source>
        <dbReference type="HAMAP-Rule" id="MF_00086"/>
    </source>
</evidence>
<sequence length="384" mass="41963">MSSYLFTSESVSEGHPDKIADQISDAVLDEILKQDPKARVACETYVKTGMALVGGEITTSAWVDIENLTRQVICDIGYKHSDMGFDGHSCAVLNAIGKQSSDINQGVDRENPLDQGAGDQGIMFGYATNETDVFMPAAITYAHRLMERQAKVRKDGTLPWLRPDAKSQVTLKYEDNKIVGADAVVLSTQHCDSIEQKDLHEAVMEEIIKPVLPAEWLSKDTKYFINPTGRFVIGGPMGDCGLTGRKIIVDTYGGAARHGGGAFSGKDPSKVDRSAAYAARYVAKNIVAAGLADRCEIQLSYAIGVADPTSIMVETFGTGKVANELLVALVREFFDLRPYGLIKMLDLIQPIYRETAAYGHFGREQFPWEKVDRAEELRAAAGLK</sequence>
<dbReference type="Pfam" id="PF02773">
    <property type="entry name" value="S-AdoMet_synt_C"/>
    <property type="match status" value="1"/>
</dbReference>
<keyword evidence="10" id="KW-0963">Cytoplasm</keyword>
<comment type="catalytic activity">
    <reaction evidence="10">
        <text>L-methionine + ATP + H2O = S-adenosyl-L-methionine + phosphate + diphosphate</text>
        <dbReference type="Rhea" id="RHEA:21080"/>
        <dbReference type="ChEBI" id="CHEBI:15377"/>
        <dbReference type="ChEBI" id="CHEBI:30616"/>
        <dbReference type="ChEBI" id="CHEBI:33019"/>
        <dbReference type="ChEBI" id="CHEBI:43474"/>
        <dbReference type="ChEBI" id="CHEBI:57844"/>
        <dbReference type="ChEBI" id="CHEBI:59789"/>
        <dbReference type="EC" id="2.5.1.6"/>
    </reaction>
</comment>
<reference evidence="16 17" key="1">
    <citation type="submission" date="2022-12" db="EMBL/GenBank/DDBJ databases">
        <title>Genome sequence of Pasteurellaceae Bisgaard Taxon 45.</title>
        <authorList>
            <person name="Foggin C."/>
            <person name="Rosen L.E."/>
            <person name="Henton M."/>
            <person name="Buys A."/>
            <person name="Floyd T."/>
            <person name="Turner A.D."/>
            <person name="Tarbin J."/>
            <person name="Lloyd A.S."/>
            <person name="Chaitezvi C."/>
            <person name="Ellis R.J."/>
            <person name="Roberts H.C."/>
            <person name="Dastjerdi A."/>
            <person name="Nunez A."/>
            <person name="Van Vliet A.H."/>
            <person name="Steinbach F."/>
        </authorList>
    </citation>
    <scope>NUCLEOTIDE SEQUENCE [LARGE SCALE GENOMIC DNA]</scope>
    <source>
        <strain evidence="16 17">VF20HR</strain>
    </source>
</reference>
<keyword evidence="6 10" id="KW-0547">Nucleotide-binding</keyword>